<keyword evidence="3" id="KW-0804">Transcription</keyword>
<dbReference type="InterPro" id="IPR003313">
    <property type="entry name" value="AraC-bd"/>
</dbReference>
<dbReference type="InterPro" id="IPR018060">
    <property type="entry name" value="HTH_AraC"/>
</dbReference>
<dbReference type="Pfam" id="PF12833">
    <property type="entry name" value="HTH_18"/>
    <property type="match status" value="1"/>
</dbReference>
<dbReference type="Gene3D" id="1.10.10.60">
    <property type="entry name" value="Homeodomain-like"/>
    <property type="match status" value="2"/>
</dbReference>
<dbReference type="PROSITE" id="PS01124">
    <property type="entry name" value="HTH_ARAC_FAMILY_2"/>
    <property type="match status" value="1"/>
</dbReference>
<protein>
    <submittedName>
        <fullName evidence="5">Helix-turn-helix domain-containing protein</fullName>
    </submittedName>
</protein>
<evidence type="ECO:0000313" key="6">
    <source>
        <dbReference type="Proteomes" id="UP000434639"/>
    </source>
</evidence>
<dbReference type="RefSeq" id="WP_155111827.1">
    <property type="nucleotide sequence ID" value="NZ_WMIB01000005.1"/>
</dbReference>
<dbReference type="SMART" id="SM00342">
    <property type="entry name" value="HTH_ARAC"/>
    <property type="match status" value="1"/>
</dbReference>
<dbReference type="PRINTS" id="PR00032">
    <property type="entry name" value="HTHARAC"/>
</dbReference>
<proteinExistence type="predicted"/>
<keyword evidence="2" id="KW-0238">DNA-binding</keyword>
<comment type="caution">
    <text evidence="5">The sequence shown here is derived from an EMBL/GenBank/DDBJ whole genome shotgun (WGS) entry which is preliminary data.</text>
</comment>
<keyword evidence="1" id="KW-0805">Transcription regulation</keyword>
<evidence type="ECO:0000256" key="2">
    <source>
        <dbReference type="ARBA" id="ARBA00023125"/>
    </source>
</evidence>
<dbReference type="InterPro" id="IPR014710">
    <property type="entry name" value="RmlC-like_jellyroll"/>
</dbReference>
<evidence type="ECO:0000256" key="3">
    <source>
        <dbReference type="ARBA" id="ARBA00023163"/>
    </source>
</evidence>
<dbReference type="AlphaFoldDB" id="A0A7X2S457"/>
<sequence>MTFLTFHTPPFPTFIKAGQFVFKAGSRHFKRTFTVFDLLYVKKGELFMTENGKPFKVEEGEYILLLPGMEHYGHKESSRKTEVYWLHFKTEGKWWTEEEGHDNWMDAKIRDADFEQAAQFQFRIMQKARLEHPLAAENLLENLASITGQSADTDLRHQLYFQELLVHLQREALNIPSAAEQVTEAAVSYLQEQYQSDIGMEDLARSILFHADYITRCMQKTLGMTPIQYLNQYRLSQAKRLLAATDDKISFIAKETGITDATYFSKLFRKIEGMTPNEYRRVMSRQKE</sequence>
<dbReference type="InterPro" id="IPR020449">
    <property type="entry name" value="Tscrpt_reg_AraC-type_HTH"/>
</dbReference>
<dbReference type="EMBL" id="WMIB01000005">
    <property type="protein sequence ID" value="MTH53299.1"/>
    <property type="molecule type" value="Genomic_DNA"/>
</dbReference>
<organism evidence="5 6">
    <name type="scientific">Metabacillus mangrovi</name>
    <dbReference type="NCBI Taxonomy" id="1491830"/>
    <lineage>
        <taxon>Bacteria</taxon>
        <taxon>Bacillati</taxon>
        <taxon>Bacillota</taxon>
        <taxon>Bacilli</taxon>
        <taxon>Bacillales</taxon>
        <taxon>Bacillaceae</taxon>
        <taxon>Metabacillus</taxon>
    </lineage>
</organism>
<dbReference type="Gene3D" id="2.60.120.10">
    <property type="entry name" value="Jelly Rolls"/>
    <property type="match status" value="1"/>
</dbReference>
<dbReference type="PANTHER" id="PTHR43280:SF30">
    <property type="entry name" value="MMSAB OPERON REGULATORY PROTEIN"/>
    <property type="match status" value="1"/>
</dbReference>
<name>A0A7X2S457_9BACI</name>
<dbReference type="SUPFAM" id="SSF51215">
    <property type="entry name" value="Regulatory protein AraC"/>
    <property type="match status" value="1"/>
</dbReference>
<evidence type="ECO:0000256" key="1">
    <source>
        <dbReference type="ARBA" id="ARBA00023015"/>
    </source>
</evidence>
<dbReference type="OrthoDB" id="192171at2"/>
<dbReference type="GO" id="GO:0043565">
    <property type="term" value="F:sequence-specific DNA binding"/>
    <property type="evidence" value="ECO:0007669"/>
    <property type="project" value="InterPro"/>
</dbReference>
<dbReference type="Proteomes" id="UP000434639">
    <property type="component" value="Unassembled WGS sequence"/>
</dbReference>
<keyword evidence="6" id="KW-1185">Reference proteome</keyword>
<accession>A0A7X2S457</accession>
<dbReference type="GO" id="GO:0003700">
    <property type="term" value="F:DNA-binding transcription factor activity"/>
    <property type="evidence" value="ECO:0007669"/>
    <property type="project" value="InterPro"/>
</dbReference>
<dbReference type="SUPFAM" id="SSF46689">
    <property type="entry name" value="Homeodomain-like"/>
    <property type="match status" value="2"/>
</dbReference>
<dbReference type="InterPro" id="IPR009057">
    <property type="entry name" value="Homeodomain-like_sf"/>
</dbReference>
<dbReference type="Pfam" id="PF02311">
    <property type="entry name" value="AraC_binding"/>
    <property type="match status" value="1"/>
</dbReference>
<reference evidence="5 6" key="1">
    <citation type="journal article" date="2017" name="Int. J. Syst. Evol. Microbiol.">
        <title>Bacillus mangrovi sp. nov., isolated from a sediment sample from a mangrove forest.</title>
        <authorList>
            <person name="Gupta V."/>
            <person name="Singh P.K."/>
            <person name="Korpole S."/>
            <person name="Tanuku N.R.S."/>
            <person name="Pinnaka A.K."/>
        </authorList>
    </citation>
    <scope>NUCLEOTIDE SEQUENCE [LARGE SCALE GENOMIC DNA]</scope>
    <source>
        <strain evidence="5 6">KCTC 33872</strain>
    </source>
</reference>
<feature type="domain" description="HTH araC/xylS-type" evidence="4">
    <location>
        <begin position="184"/>
        <end position="282"/>
    </location>
</feature>
<dbReference type="InterPro" id="IPR037923">
    <property type="entry name" value="HTH-like"/>
</dbReference>
<evidence type="ECO:0000259" key="4">
    <source>
        <dbReference type="PROSITE" id="PS01124"/>
    </source>
</evidence>
<gene>
    <name evidence="5" type="ORF">GKZ89_07715</name>
</gene>
<evidence type="ECO:0000313" key="5">
    <source>
        <dbReference type="EMBL" id="MTH53299.1"/>
    </source>
</evidence>
<dbReference type="PANTHER" id="PTHR43280">
    <property type="entry name" value="ARAC-FAMILY TRANSCRIPTIONAL REGULATOR"/>
    <property type="match status" value="1"/>
</dbReference>